<evidence type="ECO:0000256" key="8">
    <source>
        <dbReference type="ARBA" id="ARBA00039168"/>
    </source>
</evidence>
<evidence type="ECO:0000313" key="11">
    <source>
        <dbReference type="EMBL" id="MBC9205861.1"/>
    </source>
</evidence>
<comment type="subcellular location">
    <subcellularLocation>
        <location evidence="1 9">Cell membrane</location>
        <topology evidence="1 9">Multi-pass membrane protein</topology>
    </subcellularLocation>
</comment>
<feature type="transmembrane region" description="Helical" evidence="10">
    <location>
        <begin position="88"/>
        <end position="107"/>
    </location>
</feature>
<evidence type="ECO:0000256" key="5">
    <source>
        <dbReference type="ARBA" id="ARBA00022989"/>
    </source>
</evidence>
<evidence type="ECO:0000256" key="6">
    <source>
        <dbReference type="ARBA" id="ARBA00023136"/>
    </source>
</evidence>
<evidence type="ECO:0000256" key="4">
    <source>
        <dbReference type="ARBA" id="ARBA00022692"/>
    </source>
</evidence>
<feature type="transmembrane region" description="Helical" evidence="10">
    <location>
        <begin position="37"/>
        <end position="56"/>
    </location>
</feature>
<keyword evidence="12" id="KW-1185">Reference proteome</keyword>
<evidence type="ECO:0000256" key="9">
    <source>
        <dbReference type="RuleBase" id="RU003942"/>
    </source>
</evidence>
<dbReference type="InterPro" id="IPR037185">
    <property type="entry name" value="EmrE-like"/>
</dbReference>
<comment type="similarity">
    <text evidence="7">Belongs to the drug/metabolite transporter (DMT) superfamily. Small multidrug resistance (SMR) (TC 2.A.7.1) family. Gdx/SugE subfamily.</text>
</comment>
<dbReference type="Pfam" id="PF00893">
    <property type="entry name" value="Multi_Drug_Res"/>
    <property type="match status" value="1"/>
</dbReference>
<evidence type="ECO:0000256" key="2">
    <source>
        <dbReference type="ARBA" id="ARBA00022448"/>
    </source>
</evidence>
<dbReference type="Gene3D" id="1.10.3730.20">
    <property type="match status" value="1"/>
</dbReference>
<dbReference type="EMBL" id="JACTVA010000003">
    <property type="protein sequence ID" value="MBC9205861.1"/>
    <property type="molecule type" value="Genomic_DNA"/>
</dbReference>
<proteinExistence type="inferred from homology"/>
<evidence type="ECO:0000256" key="7">
    <source>
        <dbReference type="ARBA" id="ARBA00038151"/>
    </source>
</evidence>
<evidence type="ECO:0000256" key="1">
    <source>
        <dbReference type="ARBA" id="ARBA00004651"/>
    </source>
</evidence>
<dbReference type="InterPro" id="IPR000390">
    <property type="entry name" value="Small_drug/metabolite_transptr"/>
</dbReference>
<evidence type="ECO:0000313" key="12">
    <source>
        <dbReference type="Proteomes" id="UP000626026"/>
    </source>
</evidence>
<accession>A0ABR7RHQ4</accession>
<protein>
    <recommendedName>
        <fullName evidence="8">Guanidinium exporter</fullName>
    </recommendedName>
</protein>
<organism evidence="11 12">
    <name type="scientific">Teichococcus aerophilus</name>
    <dbReference type="NCBI Taxonomy" id="1224513"/>
    <lineage>
        <taxon>Bacteria</taxon>
        <taxon>Pseudomonadati</taxon>
        <taxon>Pseudomonadota</taxon>
        <taxon>Alphaproteobacteria</taxon>
        <taxon>Acetobacterales</taxon>
        <taxon>Roseomonadaceae</taxon>
        <taxon>Roseomonas</taxon>
    </lineage>
</organism>
<keyword evidence="6 10" id="KW-0472">Membrane</keyword>
<dbReference type="SUPFAM" id="SSF103481">
    <property type="entry name" value="Multidrug resistance efflux transporter EmrE"/>
    <property type="match status" value="1"/>
</dbReference>
<keyword evidence="2" id="KW-0813">Transport</keyword>
<dbReference type="NCBIfam" id="NF008512">
    <property type="entry name" value="PRK11431.1"/>
    <property type="match status" value="1"/>
</dbReference>
<gene>
    <name evidence="11" type="primary">sugE</name>
    <name evidence="11" type="ORF">IBL26_03360</name>
</gene>
<dbReference type="PANTHER" id="PTHR30561:SF0">
    <property type="entry name" value="GUANIDINIUM EXPORTER"/>
    <property type="match status" value="1"/>
</dbReference>
<keyword evidence="5 10" id="KW-1133">Transmembrane helix</keyword>
<name>A0ABR7RHQ4_9PROT</name>
<dbReference type="Proteomes" id="UP000626026">
    <property type="component" value="Unassembled WGS sequence"/>
</dbReference>
<keyword evidence="3" id="KW-1003">Cell membrane</keyword>
<sequence>MIVTTSWIALFFAGLLEIAWAAGLKQSAGFTRLAPSIFTLIAMLGSFGLLAFAMRALPLGTAYAVWTGIGTVGAAIIGMALLGEAVTLPRILCIGLIVAGIAGLKLTTG</sequence>
<feature type="transmembrane region" description="Helical" evidence="10">
    <location>
        <begin position="63"/>
        <end position="82"/>
    </location>
</feature>
<keyword evidence="4 9" id="KW-0812">Transmembrane</keyword>
<comment type="caution">
    <text evidence="11">The sequence shown here is derived from an EMBL/GenBank/DDBJ whole genome shotgun (WGS) entry which is preliminary data.</text>
</comment>
<evidence type="ECO:0000256" key="3">
    <source>
        <dbReference type="ARBA" id="ARBA00022475"/>
    </source>
</evidence>
<dbReference type="InterPro" id="IPR045324">
    <property type="entry name" value="Small_multidrug_res"/>
</dbReference>
<dbReference type="PANTHER" id="PTHR30561">
    <property type="entry name" value="SMR FAMILY PROTON-DEPENDENT DRUG EFFLUX TRANSPORTER SUGE"/>
    <property type="match status" value="1"/>
</dbReference>
<reference evidence="11 12" key="1">
    <citation type="journal article" date="2013" name="Int. J. Syst. Evol. Microbiol.">
        <title>Roseomonas aerophila sp. nov., isolated from air.</title>
        <authorList>
            <person name="Kim S.J."/>
            <person name="Weon H.Y."/>
            <person name="Ahn J.H."/>
            <person name="Hong S.B."/>
            <person name="Seok S.J."/>
            <person name="Whang K.S."/>
            <person name="Kwon S.W."/>
        </authorList>
    </citation>
    <scope>NUCLEOTIDE SEQUENCE [LARGE SCALE GENOMIC DNA]</scope>
    <source>
        <strain evidence="11 12">NBRC 108923</strain>
    </source>
</reference>
<evidence type="ECO:0000256" key="10">
    <source>
        <dbReference type="SAM" id="Phobius"/>
    </source>
</evidence>